<protein>
    <submittedName>
        <fullName evidence="4">Membrane-bound lytic murein transglycosylase B</fullName>
    </submittedName>
</protein>
<keyword evidence="5" id="KW-1185">Reference proteome</keyword>
<dbReference type="RefSeq" id="WP_245751709.1">
    <property type="nucleotide sequence ID" value="NZ_FOLH01000002.1"/>
</dbReference>
<dbReference type="PANTHER" id="PTHR30163">
    <property type="entry name" value="MEMBRANE-BOUND LYTIC MUREIN TRANSGLYCOSYLASE B"/>
    <property type="match status" value="1"/>
</dbReference>
<accession>A0A1I1FVZ2</accession>
<dbReference type="Gene3D" id="1.10.8.350">
    <property type="entry name" value="Bacterial muramidase"/>
    <property type="match status" value="1"/>
</dbReference>
<dbReference type="SUPFAM" id="SSF53955">
    <property type="entry name" value="Lysozyme-like"/>
    <property type="match status" value="1"/>
</dbReference>
<proteinExistence type="predicted"/>
<evidence type="ECO:0000313" key="4">
    <source>
        <dbReference type="EMBL" id="SFC03192.1"/>
    </source>
</evidence>
<dbReference type="GO" id="GO:0008933">
    <property type="term" value="F:peptidoglycan lytic transglycosylase activity"/>
    <property type="evidence" value="ECO:0007669"/>
    <property type="project" value="TreeGrafter"/>
</dbReference>
<evidence type="ECO:0000256" key="1">
    <source>
        <dbReference type="PIRSR" id="PIRSR611757-1"/>
    </source>
</evidence>
<feature type="chain" id="PRO_5011795677" evidence="2">
    <location>
        <begin position="27"/>
        <end position="338"/>
    </location>
</feature>
<dbReference type="NCBIfam" id="TIGR02282">
    <property type="entry name" value="MltB"/>
    <property type="match status" value="1"/>
</dbReference>
<dbReference type="EMBL" id="FOLH01000002">
    <property type="protein sequence ID" value="SFC03192.1"/>
    <property type="molecule type" value="Genomic_DNA"/>
</dbReference>
<dbReference type="InterPro" id="IPR031304">
    <property type="entry name" value="SLT_2"/>
</dbReference>
<evidence type="ECO:0000256" key="2">
    <source>
        <dbReference type="SAM" id="SignalP"/>
    </source>
</evidence>
<dbReference type="InterPro" id="IPR043426">
    <property type="entry name" value="MltB-like"/>
</dbReference>
<dbReference type="CDD" id="cd13399">
    <property type="entry name" value="Slt35-like"/>
    <property type="match status" value="1"/>
</dbReference>
<dbReference type="InterPro" id="IPR011757">
    <property type="entry name" value="Lytic_transglycosylase_MltB"/>
</dbReference>
<dbReference type="Proteomes" id="UP000199058">
    <property type="component" value="Unassembled WGS sequence"/>
</dbReference>
<gene>
    <name evidence="4" type="ORF">SAMN05660443_1228</name>
</gene>
<dbReference type="Pfam" id="PF13406">
    <property type="entry name" value="SLT_2"/>
    <property type="match status" value="1"/>
</dbReference>
<dbReference type="Gene3D" id="1.10.530.10">
    <property type="match status" value="1"/>
</dbReference>
<evidence type="ECO:0000259" key="3">
    <source>
        <dbReference type="Pfam" id="PF13406"/>
    </source>
</evidence>
<dbReference type="GO" id="GO:0009253">
    <property type="term" value="P:peptidoglycan catabolic process"/>
    <property type="evidence" value="ECO:0007669"/>
    <property type="project" value="TreeGrafter"/>
</dbReference>
<sequence length="338" mass="38240">MLLINKKFAVGLLIAGLLSVSGLAAAGYYDPALRGDVQAYIDELVNDKGHDRQELSSLFAQAQKRQDIQDLMSRPAERVLPWYEYRKIFITQQRIDAGRVFMEEYEEPLARAEAEYGVAPEVIAAIIGIETFYGRNKGRHRVIDALATLSFDYPQDTPRDRSSFFQTQLTEFLNLTREQGLNPRLPMGSYAGAMGYPQFIPTSYRDFAVDFSGDGFIDIWTNPVDAIGSVANYFKEHGWQSDEPILLKARLEGDGNGLADLRRNRFERIPLSEAEAAGLKAKERQGVIDSTRVLPMAFKLEEGERFALGLPNFYVITRYNHSRMYALAVYELAEALRQ</sequence>
<organism evidence="4 5">
    <name type="scientific">Marinospirillum celere</name>
    <dbReference type="NCBI Taxonomy" id="1122252"/>
    <lineage>
        <taxon>Bacteria</taxon>
        <taxon>Pseudomonadati</taxon>
        <taxon>Pseudomonadota</taxon>
        <taxon>Gammaproteobacteria</taxon>
        <taxon>Oceanospirillales</taxon>
        <taxon>Oceanospirillaceae</taxon>
        <taxon>Marinospirillum</taxon>
    </lineage>
</organism>
<dbReference type="PANTHER" id="PTHR30163:SF9">
    <property type="entry name" value="MEMBRANE-BOUND LYTIC MUREIN TRANSGLYCOSYLASE B"/>
    <property type="match status" value="1"/>
</dbReference>
<feature type="active site" evidence="1">
    <location>
        <position position="130"/>
    </location>
</feature>
<name>A0A1I1FVZ2_9GAMM</name>
<dbReference type="AlphaFoldDB" id="A0A1I1FVZ2"/>
<dbReference type="InterPro" id="IPR023346">
    <property type="entry name" value="Lysozyme-like_dom_sf"/>
</dbReference>
<evidence type="ECO:0000313" key="5">
    <source>
        <dbReference type="Proteomes" id="UP000199058"/>
    </source>
</evidence>
<dbReference type="STRING" id="1122252.SAMN05660443_1228"/>
<feature type="domain" description="Transglycosylase SLT" evidence="3">
    <location>
        <begin position="38"/>
        <end position="334"/>
    </location>
</feature>
<feature type="signal peptide" evidence="2">
    <location>
        <begin position="1"/>
        <end position="26"/>
    </location>
</feature>
<keyword evidence="2" id="KW-0732">Signal</keyword>
<dbReference type="FunFam" id="1.10.8.350:FF:000001">
    <property type="entry name" value="Lytic murein transglycosylase B"/>
    <property type="match status" value="1"/>
</dbReference>
<reference evidence="4 5" key="1">
    <citation type="submission" date="2016-10" db="EMBL/GenBank/DDBJ databases">
        <authorList>
            <person name="de Groot N.N."/>
        </authorList>
    </citation>
    <scope>NUCLEOTIDE SEQUENCE [LARGE SCALE GENOMIC DNA]</scope>
    <source>
        <strain evidence="4 5">DSM 18438</strain>
    </source>
</reference>